<keyword evidence="1" id="KW-1133">Transmembrane helix</keyword>
<feature type="transmembrane region" description="Helical" evidence="1">
    <location>
        <begin position="105"/>
        <end position="124"/>
    </location>
</feature>
<dbReference type="Proteomes" id="UP000467132">
    <property type="component" value="Unassembled WGS sequence"/>
</dbReference>
<evidence type="ECO:0000313" key="2">
    <source>
        <dbReference type="EMBL" id="NBI05367.1"/>
    </source>
</evidence>
<keyword evidence="3" id="KW-1185">Reference proteome</keyword>
<protein>
    <recommendedName>
        <fullName evidence="4">DUF3899 domain-containing protein</fullName>
    </recommendedName>
</protein>
<dbReference type="AlphaFoldDB" id="A0A845QRF5"/>
<keyword evidence="1" id="KW-0472">Membrane</keyword>
<accession>A0A845QRF5</accession>
<dbReference type="EMBL" id="QXXA01000001">
    <property type="protein sequence ID" value="NBI05367.1"/>
    <property type="molecule type" value="Genomic_DNA"/>
</dbReference>
<evidence type="ECO:0000313" key="3">
    <source>
        <dbReference type="Proteomes" id="UP000467132"/>
    </source>
</evidence>
<feature type="transmembrane region" description="Helical" evidence="1">
    <location>
        <begin position="28"/>
        <end position="45"/>
    </location>
</feature>
<sequence>MKKYRKVIIFGVAEILYFIIIGKNDIQFTFILWAILSIFMLMPYLKDGKKVSLGDGGLVGRTTVNSNSYIDRMYGKKMGESVAEKEDKKADNQSRANESTSFVEYIWYGYILFNGIGFVIVKFLL</sequence>
<gene>
    <name evidence="2" type="ORF">D3Z33_00675</name>
</gene>
<reference evidence="2 3" key="1">
    <citation type="submission" date="2018-08" db="EMBL/GenBank/DDBJ databases">
        <title>Murine metabolic-syndrome-specific gut microbial biobank.</title>
        <authorList>
            <person name="Liu C."/>
        </authorList>
    </citation>
    <scope>NUCLEOTIDE SEQUENCE [LARGE SCALE GENOMIC DNA]</scope>
    <source>
        <strain evidence="2 3">583</strain>
    </source>
</reference>
<comment type="caution">
    <text evidence="2">The sequence shown here is derived from an EMBL/GenBank/DDBJ whole genome shotgun (WGS) entry which is preliminary data.</text>
</comment>
<keyword evidence="1" id="KW-0812">Transmembrane</keyword>
<feature type="transmembrane region" description="Helical" evidence="1">
    <location>
        <begin position="7"/>
        <end position="22"/>
    </location>
</feature>
<organism evidence="2 3">
    <name type="scientific">Senegalia massiliensis</name>
    <dbReference type="NCBI Taxonomy" id="1720316"/>
    <lineage>
        <taxon>Bacteria</taxon>
        <taxon>Bacillati</taxon>
        <taxon>Bacillota</taxon>
        <taxon>Clostridia</taxon>
        <taxon>Eubacteriales</taxon>
        <taxon>Clostridiaceae</taxon>
        <taxon>Senegalia</taxon>
    </lineage>
</organism>
<evidence type="ECO:0000256" key="1">
    <source>
        <dbReference type="SAM" id="Phobius"/>
    </source>
</evidence>
<name>A0A845QRF5_9CLOT</name>
<evidence type="ECO:0008006" key="4">
    <source>
        <dbReference type="Google" id="ProtNLM"/>
    </source>
</evidence>
<dbReference type="RefSeq" id="WP_160195878.1">
    <property type="nucleotide sequence ID" value="NZ_QXXA01000001.1"/>
</dbReference>
<proteinExistence type="predicted"/>